<name>A0A3B0QP19_9ZZZZ</name>
<accession>A0A3B0QP19</accession>
<dbReference type="PANTHER" id="PTHR34700">
    <property type="entry name" value="POTASSIUM BINDING PROTEIN KBP"/>
    <property type="match status" value="1"/>
</dbReference>
<evidence type="ECO:0000313" key="2">
    <source>
        <dbReference type="EMBL" id="VAV82331.1"/>
    </source>
</evidence>
<organism evidence="2">
    <name type="scientific">hydrothermal vent metagenome</name>
    <dbReference type="NCBI Taxonomy" id="652676"/>
    <lineage>
        <taxon>unclassified sequences</taxon>
        <taxon>metagenomes</taxon>
        <taxon>ecological metagenomes</taxon>
    </lineage>
</organism>
<dbReference type="InterPro" id="IPR018392">
    <property type="entry name" value="LysM"/>
</dbReference>
<dbReference type="CDD" id="cd00118">
    <property type="entry name" value="LysM"/>
    <property type="match status" value="1"/>
</dbReference>
<dbReference type="EMBL" id="UOEA01000014">
    <property type="protein sequence ID" value="VAV82331.1"/>
    <property type="molecule type" value="Genomic_DNA"/>
</dbReference>
<dbReference type="InterPro" id="IPR036779">
    <property type="entry name" value="LysM_dom_sf"/>
</dbReference>
<dbReference type="SUPFAM" id="SSF54106">
    <property type="entry name" value="LysM domain"/>
    <property type="match status" value="1"/>
</dbReference>
<dbReference type="AlphaFoldDB" id="A0A3B0QP19"/>
<protein>
    <submittedName>
        <fullName evidence="2">Uncharacterized protein with LysM domain, COG1652</fullName>
    </submittedName>
</protein>
<gene>
    <name evidence="2" type="ORF">MNBD_DELTA01-44</name>
</gene>
<proteinExistence type="predicted"/>
<sequence>MTRMKKRFIGFVAAMAVILPAAGLFAQDVTLGEESPDQEAIYHTVVKGDTLWDITEEFFEDPFKWPKLWKKNSQIKNPHLIFPGDVIKISADGIEVVLRGLPLKILVPEEEPMPELPIVTLEKEVAAPAPEPEPIPEKVGSTKIARTGYISKGALKASGVIVRPKDKKVMTYVGDDVILSFEDGVNVSKGDRFVVFTVEEKVKHPITRKHVGYVVDNHGSITITSAIGSVVEGRVDIAFKEIFKGAKLTPYIDPLKKVAVTKNMAQVEAIIIATVEGIKQISENDIVYIDKGRRDGLAVGNKFGIYRARGTVDDPLRRKNKIPLPAIELGDAIVIDLEEDSAACLITKSLRAMKVGDEVLSSPPVQ</sequence>
<evidence type="ECO:0000259" key="1">
    <source>
        <dbReference type="PROSITE" id="PS51782"/>
    </source>
</evidence>
<dbReference type="Pfam" id="PF01476">
    <property type="entry name" value="LysM"/>
    <property type="match status" value="1"/>
</dbReference>
<feature type="domain" description="LysM" evidence="1">
    <location>
        <begin position="41"/>
        <end position="89"/>
    </location>
</feature>
<dbReference type="PANTHER" id="PTHR34700:SF4">
    <property type="entry name" value="PHAGE-LIKE ELEMENT PBSX PROTEIN XKDP"/>
    <property type="match status" value="1"/>
</dbReference>
<dbReference type="InterPro" id="IPR052196">
    <property type="entry name" value="Bact_Kbp"/>
</dbReference>
<dbReference type="SMART" id="SM00257">
    <property type="entry name" value="LysM"/>
    <property type="match status" value="1"/>
</dbReference>
<reference evidence="2" key="1">
    <citation type="submission" date="2018-06" db="EMBL/GenBank/DDBJ databases">
        <authorList>
            <person name="Zhirakovskaya E."/>
        </authorList>
    </citation>
    <scope>NUCLEOTIDE SEQUENCE</scope>
</reference>
<dbReference type="PROSITE" id="PS51782">
    <property type="entry name" value="LYSM"/>
    <property type="match status" value="1"/>
</dbReference>
<dbReference type="Gene3D" id="3.10.350.10">
    <property type="entry name" value="LysM domain"/>
    <property type="match status" value="1"/>
</dbReference>